<organism evidence="7 8">
    <name type="scientific">Hallella multisaccharivorax DSM 17128</name>
    <dbReference type="NCBI Taxonomy" id="688246"/>
    <lineage>
        <taxon>Bacteria</taxon>
        <taxon>Pseudomonadati</taxon>
        <taxon>Bacteroidota</taxon>
        <taxon>Bacteroidia</taxon>
        <taxon>Bacteroidales</taxon>
        <taxon>Prevotellaceae</taxon>
        <taxon>Hallella</taxon>
    </lineage>
</organism>
<dbReference type="PANTHER" id="PTHR22550:SF5">
    <property type="entry name" value="LEUCINE ZIPPER PROTEIN 4"/>
    <property type="match status" value="1"/>
</dbReference>
<evidence type="ECO:0000256" key="1">
    <source>
        <dbReference type="ARBA" id="ARBA00022475"/>
    </source>
</evidence>
<keyword evidence="2 5" id="KW-0812">Transmembrane</keyword>
<dbReference type="PROSITE" id="PS50234">
    <property type="entry name" value="VWFA"/>
    <property type="match status" value="1"/>
</dbReference>
<evidence type="ECO:0000256" key="4">
    <source>
        <dbReference type="ARBA" id="ARBA00023136"/>
    </source>
</evidence>
<dbReference type="Gene3D" id="3.40.50.410">
    <property type="entry name" value="von Willebrand factor, type A domain"/>
    <property type="match status" value="1"/>
</dbReference>
<feature type="transmembrane region" description="Helical" evidence="5">
    <location>
        <begin position="6"/>
        <end position="25"/>
    </location>
</feature>
<protein>
    <submittedName>
        <fullName evidence="7">von Willebrand factor type A</fullName>
    </submittedName>
</protein>
<dbReference type="PANTHER" id="PTHR22550">
    <property type="entry name" value="SPORE GERMINATION PROTEIN"/>
    <property type="match status" value="1"/>
</dbReference>
<keyword evidence="8" id="KW-1185">Reference proteome</keyword>
<dbReference type="InterPro" id="IPR033881">
    <property type="entry name" value="vWA_BatA_type"/>
</dbReference>
<proteinExistence type="predicted"/>
<evidence type="ECO:0000313" key="7">
    <source>
        <dbReference type="EMBL" id="EGN57995.1"/>
    </source>
</evidence>
<evidence type="ECO:0000256" key="3">
    <source>
        <dbReference type="ARBA" id="ARBA00022989"/>
    </source>
</evidence>
<dbReference type="InterPro" id="IPR002035">
    <property type="entry name" value="VWF_A"/>
</dbReference>
<dbReference type="CDD" id="cd01467">
    <property type="entry name" value="vWA_BatA_type"/>
    <property type="match status" value="1"/>
</dbReference>
<dbReference type="InterPro" id="IPR036465">
    <property type="entry name" value="vWFA_dom_sf"/>
</dbReference>
<gene>
    <name evidence="7" type="ORF">Premu_2641</name>
</gene>
<dbReference type="SUPFAM" id="SSF53300">
    <property type="entry name" value="vWA-like"/>
    <property type="match status" value="1"/>
</dbReference>
<evidence type="ECO:0000313" key="8">
    <source>
        <dbReference type="Proteomes" id="UP000002772"/>
    </source>
</evidence>
<name>F8NBN3_9BACT</name>
<dbReference type="STRING" id="688246.Premu_2641"/>
<keyword evidence="1" id="KW-1003">Cell membrane</keyword>
<dbReference type="InterPro" id="IPR050768">
    <property type="entry name" value="UPF0353/GerABKA_families"/>
</dbReference>
<dbReference type="Pfam" id="PF00092">
    <property type="entry name" value="VWA"/>
    <property type="match status" value="1"/>
</dbReference>
<sequence length="332" mass="37030">MEFANKEYFLLLLLLIPYVLWYFLYRKKSEPTIRMSDTHAYLNTPKSWREHLLDMPMLLRCMTFVLIVLVLARPQTHNSWGNKTVEGIDIMLAMDVSTSMLAEDLRPNRIDAAKDVASDFISGRPNDNIGLTIFAGEAFTQCPMTTDHASLLNLLHNVRTDIAARGLIQDGTAIGMGLANAISRLKNSKAKSKVVILLTDGSNNMGDISPKTAAQIAKSLGIRVYTIAVGTNHVAPYPVQVGGTVQYINMPVDIDTGTLSDIAATTDGNFYRATNTTQLKKIYKDIDQLEKTKMDVKKFSKRYEAYQPFALAAVLCLLLELLLRNTVLRRLP</sequence>
<dbReference type="Proteomes" id="UP000002772">
    <property type="component" value="Unassembled WGS sequence"/>
</dbReference>
<dbReference type="OrthoDB" id="6206554at2"/>
<dbReference type="AlphaFoldDB" id="F8NBN3"/>
<keyword evidence="3 5" id="KW-1133">Transmembrane helix</keyword>
<evidence type="ECO:0000256" key="2">
    <source>
        <dbReference type="ARBA" id="ARBA00022692"/>
    </source>
</evidence>
<dbReference type="InterPro" id="IPR024163">
    <property type="entry name" value="Aerotolerance_reg_N"/>
</dbReference>
<dbReference type="SMART" id="SM00327">
    <property type="entry name" value="VWA"/>
    <property type="match status" value="1"/>
</dbReference>
<dbReference type="EMBL" id="GL945017">
    <property type="protein sequence ID" value="EGN57995.1"/>
    <property type="molecule type" value="Genomic_DNA"/>
</dbReference>
<evidence type="ECO:0000256" key="5">
    <source>
        <dbReference type="SAM" id="Phobius"/>
    </source>
</evidence>
<dbReference type="Pfam" id="PF07584">
    <property type="entry name" value="BatA"/>
    <property type="match status" value="1"/>
</dbReference>
<evidence type="ECO:0000259" key="6">
    <source>
        <dbReference type="PROSITE" id="PS50234"/>
    </source>
</evidence>
<keyword evidence="4 5" id="KW-0472">Membrane</keyword>
<reference evidence="8" key="1">
    <citation type="journal article" date="2011" name="Stand. Genomic Sci.">
        <title>Non-contiguous finished genome sequence of the opportunistic oral pathogen Prevotella multisaccharivorax type strain (PPPA20).</title>
        <authorList>
            <person name="Pati A."/>
            <person name="Gronow S."/>
            <person name="Lu M."/>
            <person name="Lapidus A."/>
            <person name="Nolan M."/>
            <person name="Lucas S."/>
            <person name="Hammon N."/>
            <person name="Deshpande S."/>
            <person name="Cheng J.F."/>
            <person name="Tapia R."/>
            <person name="Han C."/>
            <person name="Goodwin L."/>
            <person name="Pitluck S."/>
            <person name="Liolios K."/>
            <person name="Pagani I."/>
            <person name="Mavromatis K."/>
            <person name="Mikhailova N."/>
            <person name="Huntemann M."/>
            <person name="Chen A."/>
            <person name="Palaniappan K."/>
            <person name="Land M."/>
            <person name="Hauser L."/>
            <person name="Detter J.C."/>
            <person name="Brambilla E.M."/>
            <person name="Rohde M."/>
            <person name="Goker M."/>
            <person name="Woyke T."/>
            <person name="Bristow J."/>
            <person name="Eisen J.A."/>
            <person name="Markowitz V."/>
            <person name="Hugenholtz P."/>
            <person name="Kyrpides N.C."/>
            <person name="Klenk H.P."/>
            <person name="Ivanova N."/>
        </authorList>
    </citation>
    <scope>NUCLEOTIDE SEQUENCE [LARGE SCALE GENOMIC DNA]</scope>
    <source>
        <strain evidence="8">DSM 17128</strain>
    </source>
</reference>
<dbReference type="eggNOG" id="COG2304">
    <property type="taxonomic scope" value="Bacteria"/>
</dbReference>
<dbReference type="HOGENOM" id="CLU_024570_0_0_10"/>
<feature type="domain" description="VWFA" evidence="6">
    <location>
        <begin position="89"/>
        <end position="286"/>
    </location>
</feature>
<accession>F8NBN3</accession>
<dbReference type="RefSeq" id="WP_007575926.1">
    <property type="nucleotide sequence ID" value="NZ_BPTS01000002.1"/>
</dbReference>